<dbReference type="EMBL" id="NNSR01000073">
    <property type="protein sequence ID" value="PKD27035.1"/>
    <property type="molecule type" value="Genomic_DNA"/>
</dbReference>
<name>A0A2N0UJ75_9FIRM</name>
<evidence type="ECO:0008006" key="3">
    <source>
        <dbReference type="Google" id="ProtNLM"/>
    </source>
</evidence>
<comment type="caution">
    <text evidence="1">The sequence shown here is derived from an EMBL/GenBank/DDBJ whole genome shotgun (WGS) entry which is preliminary data.</text>
</comment>
<accession>A0A2N0UJ75</accession>
<dbReference type="RefSeq" id="WP_101029809.1">
    <property type="nucleotide sequence ID" value="NZ_CABMMZ010000073.1"/>
</dbReference>
<organism evidence="1 2">
    <name type="scientific">Ruminococcus bromii</name>
    <dbReference type="NCBI Taxonomy" id="40518"/>
    <lineage>
        <taxon>Bacteria</taxon>
        <taxon>Bacillati</taxon>
        <taxon>Bacillota</taxon>
        <taxon>Clostridia</taxon>
        <taxon>Eubacteriales</taxon>
        <taxon>Oscillospiraceae</taxon>
        <taxon>Ruminococcus</taxon>
    </lineage>
</organism>
<dbReference type="AlphaFoldDB" id="A0A2N0UJ75"/>
<dbReference type="Proteomes" id="UP000233425">
    <property type="component" value="Unassembled WGS sequence"/>
</dbReference>
<sequence>MPTKQKEDSNRCVLTLPLLTEPWQEHIIEKRFKIIEHLKNQLISIELRKLKNLQRTKAYKNLMKRIESVPKSERTALYKERNKMLKDAGFSQYTFMDDMAGKKSLMQKHFESHINVQIAHKAAIDVWSSFEKFLFGTGQIVHYQKRGTLSSVASKSPKTGMFYYSDENIFKWSGGGTKPKGGIILCLRVASVKTNYEKEMVANNEIKYYRVVRKWMKTKYKYYLQITFAGKPADKHREISTGRVGIDIGTQTIAIASDKSVKLLELADKVNKNHIKKCELQRKLDRSRRYTNPDNFNPDGTVKRGTKGHKLKWNKSKHYLEIAGKIRELERKNTDIRKYQHTCLANDILAMGNQIYIEPMNYKGLQKRAKETQVDEKGRYKKKKRFGKSLANKAPAMFVTILKTKAEQHGGEVYEVDIMSYRASQCDHTTGEYTKHGLNDRWRILGNGDKVQRDLYSAFLIKNSNKTHDEIDLDKCSKTYDSFKKLHDKEIENIRNEVILRKRRNISSYGIA</sequence>
<gene>
    <name evidence="1" type="ORF">RBATCC27255_01902</name>
</gene>
<proteinExistence type="predicted"/>
<reference evidence="1" key="1">
    <citation type="journal article" date="2018" name="Environ. Microbiol.">
        <title>Sporulation capability and amylosome conservation among diverse human colonic and rumen isolates of the keystone starch-degrader Ruminococcus bromii.</title>
        <authorList>
            <person name="Mukhopadhya I."/>
            <person name="Morais S."/>
            <person name="Laverde-Gomez J."/>
            <person name="Sheridan P.O."/>
            <person name="Walker A.W."/>
            <person name="Kelly W."/>
            <person name="Klieve A.V."/>
            <person name="Ouwerkerk D."/>
            <person name="Duncan S.H."/>
            <person name="Louis P."/>
            <person name="Koropatkin N."/>
            <person name="Cockburn D."/>
            <person name="Kibler R."/>
            <person name="Cooper P.J."/>
            <person name="Sandoval C."/>
            <person name="Crost E."/>
            <person name="Juge N."/>
            <person name="Bayer E.A."/>
            <person name="Flint H.J."/>
        </authorList>
    </citation>
    <scope>NUCLEOTIDE SEQUENCE [LARGE SCALE GENOMIC DNA]</scope>
    <source>
        <strain evidence="1">ATCC 27255</strain>
    </source>
</reference>
<evidence type="ECO:0000313" key="1">
    <source>
        <dbReference type="EMBL" id="PKD27035.1"/>
    </source>
</evidence>
<keyword evidence="2" id="KW-1185">Reference proteome</keyword>
<evidence type="ECO:0000313" key="2">
    <source>
        <dbReference type="Proteomes" id="UP000233425"/>
    </source>
</evidence>
<protein>
    <recommendedName>
        <fullName evidence="3">Transposase</fullName>
    </recommendedName>
</protein>